<evidence type="ECO:0000313" key="1">
    <source>
        <dbReference type="EMBL" id="ALS22195.1"/>
    </source>
</evidence>
<evidence type="ECO:0008006" key="3">
    <source>
        <dbReference type="Google" id="ProtNLM"/>
    </source>
</evidence>
<gene>
    <name evidence="1" type="ORF">IJ22_18210</name>
</gene>
<dbReference type="STRING" id="162209.IJ22_18210"/>
<dbReference type="PATRIC" id="fig|162209.4.peg.1931"/>
<proteinExistence type="predicted"/>
<dbReference type="KEGG" id="pnp:IJ22_18210"/>
<dbReference type="EMBL" id="CP013652">
    <property type="protein sequence ID" value="ALS22195.1"/>
    <property type="molecule type" value="Genomic_DNA"/>
</dbReference>
<dbReference type="Proteomes" id="UP000061660">
    <property type="component" value="Chromosome"/>
</dbReference>
<organism evidence="1 2">
    <name type="scientific">Paenibacillus naphthalenovorans</name>
    <dbReference type="NCBI Taxonomy" id="162209"/>
    <lineage>
        <taxon>Bacteria</taxon>
        <taxon>Bacillati</taxon>
        <taxon>Bacillota</taxon>
        <taxon>Bacilli</taxon>
        <taxon>Bacillales</taxon>
        <taxon>Paenibacillaceae</taxon>
        <taxon>Paenibacillus</taxon>
    </lineage>
</organism>
<reference evidence="2" key="1">
    <citation type="submission" date="2015-12" db="EMBL/GenBank/DDBJ databases">
        <title>Complete genome sequences of two moderately thermophilic Paenibacillus species.</title>
        <authorList>
            <person name="Butler R.III."/>
            <person name="Wang J."/>
            <person name="Stark B.C."/>
            <person name="Pombert J.-F."/>
        </authorList>
    </citation>
    <scope>NUCLEOTIDE SEQUENCE [LARGE SCALE GENOMIC DNA]</scope>
    <source>
        <strain evidence="2">32O-Y</strain>
    </source>
</reference>
<accession>A0A0U2VF94</accession>
<dbReference type="AlphaFoldDB" id="A0A0U2VF94"/>
<dbReference type="OrthoDB" id="9735366at2"/>
<evidence type="ECO:0000313" key="2">
    <source>
        <dbReference type="Proteomes" id="UP000061660"/>
    </source>
</evidence>
<reference evidence="1 2" key="2">
    <citation type="journal article" date="2016" name="Genome Announc.">
        <title>Complete Genome Sequences of Two Interactive Moderate Thermophiles, Paenibacillus napthalenovorans 32O-Y and Paenibacillus sp. 32O-W.</title>
        <authorList>
            <person name="Butler R.R.III."/>
            <person name="Wang J."/>
            <person name="Stark B.C."/>
            <person name="Pombert J.F."/>
        </authorList>
    </citation>
    <scope>NUCLEOTIDE SEQUENCE [LARGE SCALE GENOMIC DNA]</scope>
    <source>
        <strain evidence="1 2">32O-Y</strain>
    </source>
</reference>
<dbReference type="RefSeq" id="WP_062408512.1">
    <property type="nucleotide sequence ID" value="NZ_CP013652.1"/>
</dbReference>
<name>A0A0U2VF94_9BACL</name>
<protein>
    <recommendedName>
        <fullName evidence="3">YubB ferredoxin-like domain-containing protein</fullName>
    </recommendedName>
</protein>
<sequence length="155" mass="18409">MGMYTSFRCKLKLKREFVPVIEDMMSKGLGWNELNTDNAEIKEFSLYNRADFIPYGGLAYAPDMWDQENSTTWKRQIENGIWTFQCSCKNSETFREFMRKVVPVIAEESVHLELFYEEDIYSTMYRLIDGKVEEIEEKNKYGYDDDDYKSGWSSL</sequence>
<keyword evidence="2" id="KW-1185">Reference proteome</keyword>